<feature type="transmembrane region" description="Helical" evidence="1">
    <location>
        <begin position="205"/>
        <end position="223"/>
    </location>
</feature>
<evidence type="ECO:0000313" key="3">
    <source>
        <dbReference type="Proteomes" id="UP001155220"/>
    </source>
</evidence>
<accession>A0A9X2KF12</accession>
<keyword evidence="1" id="KW-1133">Transmembrane helix</keyword>
<gene>
    <name evidence="2" type="ORF">MJ956_07450</name>
</gene>
<dbReference type="AlphaFoldDB" id="A0A9X2KF12"/>
<name>A0A9X2KF12_9HYPH</name>
<proteinExistence type="predicted"/>
<dbReference type="Proteomes" id="UP001155220">
    <property type="component" value="Unassembled WGS sequence"/>
</dbReference>
<feature type="transmembrane region" description="Helical" evidence="1">
    <location>
        <begin position="489"/>
        <end position="510"/>
    </location>
</feature>
<feature type="transmembrane region" description="Helical" evidence="1">
    <location>
        <begin position="459"/>
        <end position="477"/>
    </location>
</feature>
<protein>
    <submittedName>
        <fullName evidence="2">Uncharacterized protein</fullName>
    </submittedName>
</protein>
<evidence type="ECO:0000256" key="1">
    <source>
        <dbReference type="SAM" id="Phobius"/>
    </source>
</evidence>
<feature type="transmembrane region" description="Helical" evidence="1">
    <location>
        <begin position="21"/>
        <end position="42"/>
    </location>
</feature>
<keyword evidence="3" id="KW-1185">Reference proteome</keyword>
<feature type="transmembrane region" description="Helical" evidence="1">
    <location>
        <begin position="229"/>
        <end position="248"/>
    </location>
</feature>
<dbReference type="EMBL" id="JALHBS010000038">
    <property type="protein sequence ID" value="MCP3054986.1"/>
    <property type="molecule type" value="Genomic_DNA"/>
</dbReference>
<comment type="caution">
    <text evidence="2">The sequence shown here is derived from an EMBL/GenBank/DDBJ whole genome shotgun (WGS) entry which is preliminary data.</text>
</comment>
<feature type="transmembrane region" description="Helical" evidence="1">
    <location>
        <begin position="260"/>
        <end position="282"/>
    </location>
</feature>
<keyword evidence="1" id="KW-0812">Transmembrane</keyword>
<evidence type="ECO:0000313" key="2">
    <source>
        <dbReference type="EMBL" id="MCP3054986.1"/>
    </source>
</evidence>
<feature type="transmembrane region" description="Helical" evidence="1">
    <location>
        <begin position="130"/>
        <end position="149"/>
    </location>
</feature>
<feature type="transmembrane region" description="Helical" evidence="1">
    <location>
        <begin position="401"/>
        <end position="423"/>
    </location>
</feature>
<sequence length="697" mass="74496">MIATQGQGTARPRPASLTHRHLDWIAALLIAAVGATLGVLTLRQAGYLFFYQNFTPEVVYAGCGLGFGHPGAVSDVLKEFILVRAREFDCQALGAAAAIGPPGLFARLQLYLAYAVGALWHPPRLTYAELWPLVAVATGAYAAGAFVLLRLFFPLVLALVGGGVLAASPVALSLVTSFRDYSKAPFFVWTLVFVILTMRAGSLRGALGWGMLAGLAIGIGVGFRGDVIILAPIGVLALLVAPGLRALARRGAGAAAMVAMMMLSAWPILSVTGSGAAGSLVLQGLSEPFRSYLAIEPAVYGLGDRYSDELSLSSIAAAERPLHPEWDNRESPPYYGVSQAMRYSGTNMVRWLPYFLGDLATQGLKSAAWITAFPVLVATDRTGLDPGGPVRNGPAASRYLAFFYDALGNVWLVPLAIAGLAVFFWREMAIRPNEALGVAVIFALVLAFPVVQFSVRHVFHLEFVWVTSILALFAAPSDGGGLKRVGRRFAAFAAGAVALVAITYGALLLYQQQALRGELEGLLAAPRAPVAADWRVETVEERRRGVFTVPVPPRHRDVVAARLDSMTDAMPTMGLQWDVRAAADRLVLTLQNCPAGDYVAQVGYATADNVWQPFDHDLRASVARGSKGSVTFLLPAFYRPTQHLATIAVDPLPQGCEATLERSEGRSVLPPLLTASLPTGWRDMWLLRGFGGFPTSP</sequence>
<feature type="transmembrane region" description="Helical" evidence="1">
    <location>
        <begin position="181"/>
        <end position="198"/>
    </location>
</feature>
<feature type="transmembrane region" description="Helical" evidence="1">
    <location>
        <begin position="435"/>
        <end position="453"/>
    </location>
</feature>
<dbReference type="RefSeq" id="WP_253963850.1">
    <property type="nucleotide sequence ID" value="NZ_JALHBS010000038.1"/>
</dbReference>
<reference evidence="2" key="1">
    <citation type="submission" date="2022-03" db="EMBL/GenBank/DDBJ databases">
        <title>Aurantimonas Liuensis sp. Nov., isolated from the hadal seawater of the Mariana Trench.</title>
        <authorList>
            <person name="Liu R."/>
        </authorList>
    </citation>
    <scope>NUCLEOTIDE SEQUENCE</scope>
    <source>
        <strain evidence="2">LRZ36</strain>
    </source>
</reference>
<feature type="transmembrane region" description="Helical" evidence="1">
    <location>
        <begin position="156"/>
        <end position="175"/>
    </location>
</feature>
<organism evidence="2 3">
    <name type="scientific">Aurantimonas marianensis</name>
    <dbReference type="NCBI Taxonomy" id="2920428"/>
    <lineage>
        <taxon>Bacteria</taxon>
        <taxon>Pseudomonadati</taxon>
        <taxon>Pseudomonadota</taxon>
        <taxon>Alphaproteobacteria</taxon>
        <taxon>Hyphomicrobiales</taxon>
        <taxon>Aurantimonadaceae</taxon>
        <taxon>Aurantimonas</taxon>
    </lineage>
</organism>
<keyword evidence="1" id="KW-0472">Membrane</keyword>